<sequence length="175" mass="18364">MIEDSCEVLVLESVADLVSDCVLCVLSGLLKEEVVAAKGDDDKDGVVGEGFVELLNGIKGGEVNASVVEGYDLEDKTGDTAVLGRREAEGTPGTDVMALMLVEKPGLDNETKLKLARESSGVGDPDGVATPEVCGSLDPEGLRYEIMMSRNELPDVFKVLVRTTGGGLDDNDCSV</sequence>
<organism evidence="1 2">
    <name type="scientific">Pseudopithomyces chartarum</name>
    <dbReference type="NCBI Taxonomy" id="1892770"/>
    <lineage>
        <taxon>Eukaryota</taxon>
        <taxon>Fungi</taxon>
        <taxon>Dikarya</taxon>
        <taxon>Ascomycota</taxon>
        <taxon>Pezizomycotina</taxon>
        <taxon>Dothideomycetes</taxon>
        <taxon>Pleosporomycetidae</taxon>
        <taxon>Pleosporales</taxon>
        <taxon>Massarineae</taxon>
        <taxon>Didymosphaeriaceae</taxon>
        <taxon>Pseudopithomyces</taxon>
    </lineage>
</organism>
<protein>
    <submittedName>
        <fullName evidence="1">Uncharacterized protein</fullName>
    </submittedName>
</protein>
<comment type="caution">
    <text evidence="1">The sequence shown here is derived from an EMBL/GenBank/DDBJ whole genome shotgun (WGS) entry which is preliminary data.</text>
</comment>
<keyword evidence="2" id="KW-1185">Reference proteome</keyword>
<gene>
    <name evidence="1" type="ORF">GRF29_96g1375016</name>
</gene>
<name>A0AAN6LZA2_9PLEO</name>
<dbReference type="EMBL" id="WVTA01000008">
    <property type="protein sequence ID" value="KAK3208095.1"/>
    <property type="molecule type" value="Genomic_DNA"/>
</dbReference>
<dbReference type="AlphaFoldDB" id="A0AAN6LZA2"/>
<dbReference type="Proteomes" id="UP001280581">
    <property type="component" value="Unassembled WGS sequence"/>
</dbReference>
<evidence type="ECO:0000313" key="2">
    <source>
        <dbReference type="Proteomes" id="UP001280581"/>
    </source>
</evidence>
<accession>A0AAN6LZA2</accession>
<evidence type="ECO:0000313" key="1">
    <source>
        <dbReference type="EMBL" id="KAK3208095.1"/>
    </source>
</evidence>
<proteinExistence type="predicted"/>
<reference evidence="1 2" key="1">
    <citation type="submission" date="2021-02" db="EMBL/GenBank/DDBJ databases">
        <title>Genome assembly of Pseudopithomyces chartarum.</title>
        <authorList>
            <person name="Jauregui R."/>
            <person name="Singh J."/>
            <person name="Voisey C."/>
        </authorList>
    </citation>
    <scope>NUCLEOTIDE SEQUENCE [LARGE SCALE GENOMIC DNA]</scope>
    <source>
        <strain evidence="1 2">AGR01</strain>
    </source>
</reference>